<dbReference type="InterPro" id="IPR026960">
    <property type="entry name" value="RVT-Znf"/>
</dbReference>
<dbReference type="AlphaFoldDB" id="Q1RU58"/>
<evidence type="ECO:0000259" key="1">
    <source>
        <dbReference type="Pfam" id="PF13966"/>
    </source>
</evidence>
<sequence length="133" mass="15174">MAIHNGQIELLAFVRDNITIATHVSKLTVSRFPLPDRFVWSHSSDRLLSAKDAFRFLHPPPLPLDWAATIWKSCIRPSHSFIFCQFMHNKLSTDGNLRRRGSLIVSVCSLSRSQAESSNHLFFECPCAAHLWD</sequence>
<evidence type="ECO:0000313" key="2">
    <source>
        <dbReference type="EMBL" id="ABE87624.1"/>
    </source>
</evidence>
<reference evidence="2" key="2">
    <citation type="submission" date="2007-04" db="EMBL/GenBank/DDBJ databases">
        <authorList>
            <consortium name="The International Medicago Genome Annotation Group"/>
        </authorList>
    </citation>
    <scope>NUCLEOTIDE SEQUENCE</scope>
</reference>
<feature type="domain" description="Reverse transcriptase zinc-binding" evidence="1">
    <location>
        <begin position="49"/>
        <end position="132"/>
    </location>
</feature>
<proteinExistence type="predicted"/>
<name>Q1RU58_MEDTR</name>
<organism evidence="2">
    <name type="scientific">Medicago truncatula</name>
    <name type="common">Barrel medic</name>
    <name type="synonym">Medicago tribuloides</name>
    <dbReference type="NCBI Taxonomy" id="3880"/>
    <lineage>
        <taxon>Eukaryota</taxon>
        <taxon>Viridiplantae</taxon>
        <taxon>Streptophyta</taxon>
        <taxon>Embryophyta</taxon>
        <taxon>Tracheophyta</taxon>
        <taxon>Spermatophyta</taxon>
        <taxon>Magnoliopsida</taxon>
        <taxon>eudicotyledons</taxon>
        <taxon>Gunneridae</taxon>
        <taxon>Pentapetalae</taxon>
        <taxon>rosids</taxon>
        <taxon>fabids</taxon>
        <taxon>Fabales</taxon>
        <taxon>Fabaceae</taxon>
        <taxon>Papilionoideae</taxon>
        <taxon>50 kb inversion clade</taxon>
        <taxon>NPAAA clade</taxon>
        <taxon>Hologalegina</taxon>
        <taxon>IRL clade</taxon>
        <taxon>Trifolieae</taxon>
        <taxon>Medicago</taxon>
    </lineage>
</organism>
<dbReference type="Pfam" id="PF13966">
    <property type="entry name" value="zf-RVT"/>
    <property type="match status" value="1"/>
</dbReference>
<accession>Q1RU58</accession>
<dbReference type="EMBL" id="AC153125">
    <property type="protein sequence ID" value="ABE87624.1"/>
    <property type="molecule type" value="Genomic_DNA"/>
</dbReference>
<protein>
    <recommendedName>
        <fullName evidence="1">Reverse transcriptase zinc-binding domain-containing protein</fullName>
    </recommendedName>
</protein>
<gene>
    <name evidence="2" type="ORF">MtrDRAFT_AC153125g15v2</name>
</gene>
<reference evidence="2" key="1">
    <citation type="submission" date="2006-03" db="EMBL/GenBank/DDBJ databases">
        <authorList>
            <person name="Lin S."/>
            <person name="Dixon R."/>
            <person name="May G."/>
            <person name="Sumner L."/>
            <person name="Gonzales B."/>
            <person name="Cook D."/>
            <person name="Kim D."/>
            <person name="Young N."/>
            <person name="Cannon S."/>
            <person name="Roe B.A."/>
        </authorList>
    </citation>
    <scope>NUCLEOTIDE SEQUENCE</scope>
</reference>